<name>A0AAV3P2M5_LITER</name>
<feature type="domain" description="F-box" evidence="1">
    <location>
        <begin position="7"/>
        <end position="54"/>
    </location>
</feature>
<organism evidence="3 4">
    <name type="scientific">Lithospermum erythrorhizon</name>
    <name type="common">Purple gromwell</name>
    <name type="synonym">Lithospermum officinale var. erythrorhizon</name>
    <dbReference type="NCBI Taxonomy" id="34254"/>
    <lineage>
        <taxon>Eukaryota</taxon>
        <taxon>Viridiplantae</taxon>
        <taxon>Streptophyta</taxon>
        <taxon>Embryophyta</taxon>
        <taxon>Tracheophyta</taxon>
        <taxon>Spermatophyta</taxon>
        <taxon>Magnoliopsida</taxon>
        <taxon>eudicotyledons</taxon>
        <taxon>Gunneridae</taxon>
        <taxon>Pentapetalae</taxon>
        <taxon>asterids</taxon>
        <taxon>lamiids</taxon>
        <taxon>Boraginales</taxon>
        <taxon>Boraginaceae</taxon>
        <taxon>Boraginoideae</taxon>
        <taxon>Lithospermeae</taxon>
        <taxon>Lithospermum</taxon>
    </lineage>
</organism>
<dbReference type="SUPFAM" id="SSF81383">
    <property type="entry name" value="F-box domain"/>
    <property type="match status" value="1"/>
</dbReference>
<dbReference type="InterPro" id="IPR001810">
    <property type="entry name" value="F-box_dom"/>
</dbReference>
<dbReference type="Pfam" id="PF08268">
    <property type="entry name" value="FBA_3"/>
    <property type="match status" value="1"/>
</dbReference>
<evidence type="ECO:0000313" key="4">
    <source>
        <dbReference type="Proteomes" id="UP001454036"/>
    </source>
</evidence>
<evidence type="ECO:0000259" key="1">
    <source>
        <dbReference type="PROSITE" id="PS50181"/>
    </source>
</evidence>
<dbReference type="PANTHER" id="PTHR31672:SF13">
    <property type="entry name" value="F-BOX PROTEIN CPR30-LIKE"/>
    <property type="match status" value="1"/>
</dbReference>
<evidence type="ECO:0000313" key="3">
    <source>
        <dbReference type="EMBL" id="GAA0145934.1"/>
    </source>
</evidence>
<keyword evidence="4" id="KW-1185">Reference proteome</keyword>
<dbReference type="Pfam" id="PF00646">
    <property type="entry name" value="F-box"/>
    <property type="match status" value="1"/>
</dbReference>
<dbReference type="EMBL" id="BAABME010000108">
    <property type="protein sequence ID" value="GAA0139669.1"/>
    <property type="molecule type" value="Genomic_DNA"/>
</dbReference>
<dbReference type="InterPro" id="IPR013187">
    <property type="entry name" value="F-box-assoc_dom_typ3"/>
</dbReference>
<dbReference type="Gene3D" id="1.20.1280.50">
    <property type="match status" value="1"/>
</dbReference>
<comment type="caution">
    <text evidence="3">The sequence shown here is derived from an EMBL/GenBank/DDBJ whole genome shotgun (WGS) entry which is preliminary data.</text>
</comment>
<dbReference type="SMART" id="SM00256">
    <property type="entry name" value="FBOX"/>
    <property type="match status" value="1"/>
</dbReference>
<proteinExistence type="predicted"/>
<dbReference type="InterPro" id="IPR017451">
    <property type="entry name" value="F-box-assoc_interact_dom"/>
</dbReference>
<accession>A0AAV3P2M5</accession>
<dbReference type="NCBIfam" id="TIGR01640">
    <property type="entry name" value="F_box_assoc_1"/>
    <property type="match status" value="1"/>
</dbReference>
<dbReference type="AlphaFoldDB" id="A0AAV3P2M5"/>
<dbReference type="EMBL" id="BAABME010000853">
    <property type="protein sequence ID" value="GAA0145934.1"/>
    <property type="molecule type" value="Genomic_DNA"/>
</dbReference>
<gene>
    <name evidence="2" type="ORF">LIER_01167</name>
    <name evidence="3" type="ORF">LIER_06005</name>
</gene>
<dbReference type="InterPro" id="IPR036047">
    <property type="entry name" value="F-box-like_dom_sf"/>
</dbReference>
<dbReference type="InterPro" id="IPR050796">
    <property type="entry name" value="SCF_F-box_component"/>
</dbReference>
<protein>
    <recommendedName>
        <fullName evidence="1">F-box domain-containing protein</fullName>
    </recommendedName>
</protein>
<evidence type="ECO:0000313" key="2">
    <source>
        <dbReference type="EMBL" id="GAA0139669.1"/>
    </source>
</evidence>
<dbReference type="Proteomes" id="UP001454036">
    <property type="component" value="Unassembled WGS sequence"/>
</dbReference>
<sequence>MPRPRPRRYYSNVPWDIIPEILSFLPSKSLLRFRNVSKAWRDLIDCPDFAKKHLQRCTKSSRDWKLVISHHKMFPSCNGLFCVWDFSRVVMTLVNPSTRTYQEIPKIPHFYNSTPQGFGYDAINHDYKVVALVHDIKCCLFCYYEVNIYSLKLGCWRRSQQVIPCEVGGLSSYGIYVGTALHWIGSPDDIIAFDVVTEKYTKFPKPNQIREDESDYPHLDVLGGELCYLCTIPVPNYCLDLWVMKEYGLQTSWIKLFSICYLPFCPYSLSPVQPLVYSMCGKKVLLRIGNAVILWYDFEQKVECYVKFQRWINYCHTYVCFDSLIRLKHSIDKDS</sequence>
<reference evidence="3 4" key="1">
    <citation type="submission" date="2024-01" db="EMBL/GenBank/DDBJ databases">
        <title>The complete chloroplast genome sequence of Lithospermum erythrorhizon: insights into the phylogenetic relationship among Boraginaceae species and the maternal lineages of purple gromwells.</title>
        <authorList>
            <person name="Okada T."/>
            <person name="Watanabe K."/>
        </authorList>
    </citation>
    <scope>NUCLEOTIDE SEQUENCE [LARGE SCALE GENOMIC DNA]</scope>
</reference>
<dbReference type="PROSITE" id="PS50181">
    <property type="entry name" value="FBOX"/>
    <property type="match status" value="1"/>
</dbReference>
<dbReference type="PANTHER" id="PTHR31672">
    <property type="entry name" value="BNACNNG10540D PROTEIN"/>
    <property type="match status" value="1"/>
</dbReference>